<organism evidence="1 2">
    <name type="scientific">Undibacterium amnicola</name>
    <dbReference type="NCBI Taxonomy" id="1834038"/>
    <lineage>
        <taxon>Bacteria</taxon>
        <taxon>Pseudomonadati</taxon>
        <taxon>Pseudomonadota</taxon>
        <taxon>Betaproteobacteria</taxon>
        <taxon>Burkholderiales</taxon>
        <taxon>Oxalobacteraceae</taxon>
        <taxon>Undibacterium</taxon>
    </lineage>
</organism>
<proteinExistence type="predicted"/>
<evidence type="ECO:0000313" key="1">
    <source>
        <dbReference type="EMBL" id="MBC3831474.1"/>
    </source>
</evidence>
<name>A0ABR6XR25_9BURK</name>
<reference evidence="1 2" key="1">
    <citation type="submission" date="2020-08" db="EMBL/GenBank/DDBJ databases">
        <title>Novel species isolated from subtropical streams in China.</title>
        <authorList>
            <person name="Lu H."/>
        </authorList>
    </citation>
    <scope>NUCLEOTIDE SEQUENCE [LARGE SCALE GENOMIC DNA]</scope>
    <source>
        <strain evidence="1 2">KCTC 52442</strain>
    </source>
</reference>
<evidence type="ECO:0000313" key="2">
    <source>
        <dbReference type="Proteomes" id="UP000643610"/>
    </source>
</evidence>
<dbReference type="Proteomes" id="UP000643610">
    <property type="component" value="Unassembled WGS sequence"/>
</dbReference>
<keyword evidence="2" id="KW-1185">Reference proteome</keyword>
<protein>
    <submittedName>
        <fullName evidence="1">Uncharacterized protein</fullName>
    </submittedName>
</protein>
<comment type="caution">
    <text evidence="1">The sequence shown here is derived from an EMBL/GenBank/DDBJ whole genome shotgun (WGS) entry which is preliminary data.</text>
</comment>
<accession>A0ABR6XR25</accession>
<dbReference type="RefSeq" id="WP_186890531.1">
    <property type="nucleotide sequence ID" value="NZ_JACOFU010000003.1"/>
</dbReference>
<sequence length="69" mass="7193">MLSIAACGQQTTQFAAASGQVGIGSKLSVTGDLGEIIIPAVPDQNERKVELENVKFNDPLQPIAATQVL</sequence>
<gene>
    <name evidence="1" type="ORF">H8K33_08130</name>
</gene>
<dbReference type="EMBL" id="JACOFU010000003">
    <property type="protein sequence ID" value="MBC3831474.1"/>
    <property type="molecule type" value="Genomic_DNA"/>
</dbReference>